<evidence type="ECO:0000313" key="9">
    <source>
        <dbReference type="Proteomes" id="UP001329313"/>
    </source>
</evidence>
<evidence type="ECO:0000256" key="5">
    <source>
        <dbReference type="ARBA" id="ARBA00033748"/>
    </source>
</evidence>
<dbReference type="Proteomes" id="UP001329313">
    <property type="component" value="Chromosome"/>
</dbReference>
<evidence type="ECO:0000256" key="3">
    <source>
        <dbReference type="ARBA" id="ARBA00023002"/>
    </source>
</evidence>
<dbReference type="PIRSF" id="PIRSF000337">
    <property type="entry name" value="NTA_MOA"/>
    <property type="match status" value="1"/>
</dbReference>
<dbReference type="AlphaFoldDB" id="A0AAU0MGF0"/>
<dbReference type="GO" id="GO:0016705">
    <property type="term" value="F:oxidoreductase activity, acting on paired donors, with incorporation or reduction of molecular oxygen"/>
    <property type="evidence" value="ECO:0007669"/>
    <property type="project" value="InterPro"/>
</dbReference>
<accession>A0AAU0MGF0</accession>
<protein>
    <submittedName>
        <fullName evidence="8">NtaA/DmoA family FMN-dependent monooxygenase</fullName>
        <ecNumber evidence="8">1.14.-.-</ecNumber>
    </submittedName>
</protein>
<sequence>MTAPWKIGMFQCAGLMGAWKLPENTATDFLDLGHWLTMARRCEEAGVDFLFFADDYGYPVVGEGIPATALRGGVQFPKADPTMILPALAAVTERLGLVTTLSTTVEKPPMVARKMATLDHMTNGRIGWNIVTGAGQNASARLFGLPMTEHDKRYEIAADHVDLSLKLWEGCWDEGGLVVDREAGVYADPDRVREISHDGPHFSSRGILTVPPGPQRTPMLFQAGASAPGRDLAARYAEAVFLAAEVPALAAQIADIRRRAEEYGRDPRSIRCLIAGTFVVAGTDAEARALRDRSTGTRSLDDAAASYAFFTGLDLSAMDPDKPLDVDAALTQTGRTNVERFLGPDAPTVREILEEFQRNSVMGAPFIGDASQVVDQAQAAIEATDADGFLVQPDHTGTFDSFLDLVMPELRARDLVETDRHPMTLRERLSGSGSPYLAPEHPGAAYRRDLSERSVFA</sequence>
<keyword evidence="9" id="KW-1185">Reference proteome</keyword>
<keyword evidence="2 6" id="KW-0288">FMN</keyword>
<dbReference type="InterPro" id="IPR016215">
    <property type="entry name" value="NTA_MOA"/>
</dbReference>
<dbReference type="SUPFAM" id="SSF51679">
    <property type="entry name" value="Bacterial luciferase-like"/>
    <property type="match status" value="1"/>
</dbReference>
<feature type="binding site" evidence="6">
    <location>
        <position position="226"/>
    </location>
    <ligand>
        <name>FMN</name>
        <dbReference type="ChEBI" id="CHEBI:58210"/>
    </ligand>
</feature>
<dbReference type="EC" id="1.14.-.-" evidence="8"/>
<feature type="binding site" evidence="6">
    <location>
        <position position="154"/>
    </location>
    <ligand>
        <name>FMN</name>
        <dbReference type="ChEBI" id="CHEBI:58210"/>
    </ligand>
</feature>
<dbReference type="Pfam" id="PF00296">
    <property type="entry name" value="Bac_luciferase"/>
    <property type="match status" value="1"/>
</dbReference>
<name>A0AAU0MGF0_9MICO</name>
<keyword evidence="4 8" id="KW-0503">Monooxygenase</keyword>
<evidence type="ECO:0000256" key="6">
    <source>
        <dbReference type="PIRSR" id="PIRSR000337-1"/>
    </source>
</evidence>
<feature type="domain" description="Luciferase-like" evidence="7">
    <location>
        <begin position="31"/>
        <end position="380"/>
    </location>
</feature>
<dbReference type="InterPro" id="IPR051260">
    <property type="entry name" value="Diverse_substr_monoxygenases"/>
</dbReference>
<feature type="binding site" evidence="6">
    <location>
        <position position="100"/>
    </location>
    <ligand>
        <name>FMN</name>
        <dbReference type="ChEBI" id="CHEBI:58210"/>
    </ligand>
</feature>
<dbReference type="EMBL" id="CP137080">
    <property type="protein sequence ID" value="WOQ69251.1"/>
    <property type="molecule type" value="Genomic_DNA"/>
</dbReference>
<dbReference type="GO" id="GO:0004497">
    <property type="term" value="F:monooxygenase activity"/>
    <property type="evidence" value="ECO:0007669"/>
    <property type="project" value="UniProtKB-KW"/>
</dbReference>
<gene>
    <name evidence="8" type="ORF">RYJ27_11195</name>
</gene>
<evidence type="ECO:0000256" key="2">
    <source>
        <dbReference type="ARBA" id="ARBA00022643"/>
    </source>
</evidence>
<evidence type="ECO:0000256" key="1">
    <source>
        <dbReference type="ARBA" id="ARBA00022630"/>
    </source>
</evidence>
<feature type="binding site" evidence="6">
    <location>
        <position position="54"/>
    </location>
    <ligand>
        <name>FMN</name>
        <dbReference type="ChEBI" id="CHEBI:58210"/>
    </ligand>
</feature>
<dbReference type="PANTHER" id="PTHR30011:SF16">
    <property type="entry name" value="C2H2 FINGER DOMAIN TRANSCRIPTION FACTOR (EUROFUNG)-RELATED"/>
    <property type="match status" value="1"/>
</dbReference>
<dbReference type="PANTHER" id="PTHR30011">
    <property type="entry name" value="ALKANESULFONATE MONOOXYGENASE-RELATED"/>
    <property type="match status" value="1"/>
</dbReference>
<dbReference type="RefSeq" id="WP_330170382.1">
    <property type="nucleotide sequence ID" value="NZ_CP137080.1"/>
</dbReference>
<feature type="binding site" evidence="6">
    <location>
        <position position="150"/>
    </location>
    <ligand>
        <name>FMN</name>
        <dbReference type="ChEBI" id="CHEBI:58210"/>
    </ligand>
</feature>
<evidence type="ECO:0000256" key="4">
    <source>
        <dbReference type="ARBA" id="ARBA00023033"/>
    </source>
</evidence>
<dbReference type="InterPro" id="IPR011251">
    <property type="entry name" value="Luciferase-like_dom"/>
</dbReference>
<keyword evidence="3 8" id="KW-0560">Oxidoreductase</keyword>
<comment type="similarity">
    <text evidence="5">Belongs to the NtaA/SnaA/DszA monooxygenase family.</text>
</comment>
<organism evidence="8 9">
    <name type="scientific">Microbacterium limosum</name>
    <dbReference type="NCBI Taxonomy" id="3079935"/>
    <lineage>
        <taxon>Bacteria</taxon>
        <taxon>Bacillati</taxon>
        <taxon>Actinomycetota</taxon>
        <taxon>Actinomycetes</taxon>
        <taxon>Micrococcales</taxon>
        <taxon>Microbacteriaceae</taxon>
        <taxon>Microbacterium</taxon>
    </lineage>
</organism>
<reference evidence="8 9" key="1">
    <citation type="submission" date="2023-10" db="EMBL/GenBank/DDBJ databases">
        <title>Y20.</title>
        <authorList>
            <person name="Zhang G."/>
            <person name="Ding Y."/>
        </authorList>
    </citation>
    <scope>NUCLEOTIDE SEQUENCE [LARGE SCALE GENOMIC DNA]</scope>
    <source>
        <strain evidence="8 9">Y20</strain>
    </source>
</reference>
<dbReference type="KEGG" id="mliy:RYJ27_11195"/>
<dbReference type="InterPro" id="IPR036661">
    <property type="entry name" value="Luciferase-like_sf"/>
</dbReference>
<dbReference type="Gene3D" id="3.20.20.30">
    <property type="entry name" value="Luciferase-like domain"/>
    <property type="match status" value="1"/>
</dbReference>
<keyword evidence="1 6" id="KW-0285">Flavoprotein</keyword>
<evidence type="ECO:0000313" key="8">
    <source>
        <dbReference type="EMBL" id="WOQ69251.1"/>
    </source>
</evidence>
<evidence type="ECO:0000259" key="7">
    <source>
        <dbReference type="Pfam" id="PF00296"/>
    </source>
</evidence>
<dbReference type="NCBIfam" id="TIGR03860">
    <property type="entry name" value="FMN_nitrolo"/>
    <property type="match status" value="1"/>
</dbReference>
<proteinExistence type="inferred from homology"/>